<dbReference type="SUPFAM" id="SSF49879">
    <property type="entry name" value="SMAD/FHA domain"/>
    <property type="match status" value="1"/>
</dbReference>
<dbReference type="Pfam" id="PF00498">
    <property type="entry name" value="FHA"/>
    <property type="match status" value="1"/>
</dbReference>
<dbReference type="GO" id="GO:0005737">
    <property type="term" value="C:cytoplasm"/>
    <property type="evidence" value="ECO:0007669"/>
    <property type="project" value="UniProtKB-SubCell"/>
</dbReference>
<dbReference type="AlphaFoldDB" id="V8NM54"/>
<comment type="subcellular location">
    <subcellularLocation>
        <location evidence="1">Cytoplasm</location>
    </subcellularLocation>
</comment>
<dbReference type="OrthoDB" id="9893545at2759"/>
<keyword evidence="2" id="KW-0963">Cytoplasm</keyword>
<evidence type="ECO:0000259" key="7">
    <source>
        <dbReference type="Pfam" id="PF00498"/>
    </source>
</evidence>
<keyword evidence="4" id="KW-0391">Immunity</keyword>
<evidence type="ECO:0000256" key="1">
    <source>
        <dbReference type="ARBA" id="ARBA00004496"/>
    </source>
</evidence>
<evidence type="ECO:0000256" key="2">
    <source>
        <dbReference type="ARBA" id="ARBA00022490"/>
    </source>
</evidence>
<dbReference type="Proteomes" id="UP000018936">
    <property type="component" value="Unassembled WGS sequence"/>
</dbReference>
<evidence type="ECO:0000256" key="4">
    <source>
        <dbReference type="ARBA" id="ARBA00022859"/>
    </source>
</evidence>
<accession>V8NM54</accession>
<comment type="caution">
    <text evidence="8">The sequence shown here is derived from an EMBL/GenBank/DDBJ whole genome shotgun (WGS) entry which is preliminary data.</text>
</comment>
<dbReference type="PANTHER" id="PTHR31266:SF2">
    <property type="entry name" value="TRAF-INTERACTING PROTEIN WITH FHA DOMAIN-CONTAINING PROTEIN A"/>
    <property type="match status" value="1"/>
</dbReference>
<comment type="similarity">
    <text evidence="5">Belongs to the TIFA family.</text>
</comment>
<dbReference type="InterPro" id="IPR000253">
    <property type="entry name" value="FHA_dom"/>
</dbReference>
<dbReference type="InterPro" id="IPR033621">
    <property type="entry name" value="TIFA"/>
</dbReference>
<dbReference type="InterPro" id="IPR008984">
    <property type="entry name" value="SMAD_FHA_dom_sf"/>
</dbReference>
<organism evidence="8 9">
    <name type="scientific">Ophiophagus hannah</name>
    <name type="common">King cobra</name>
    <name type="synonym">Naja hannah</name>
    <dbReference type="NCBI Taxonomy" id="8665"/>
    <lineage>
        <taxon>Eukaryota</taxon>
        <taxon>Metazoa</taxon>
        <taxon>Chordata</taxon>
        <taxon>Craniata</taxon>
        <taxon>Vertebrata</taxon>
        <taxon>Euteleostomi</taxon>
        <taxon>Lepidosauria</taxon>
        <taxon>Squamata</taxon>
        <taxon>Bifurcata</taxon>
        <taxon>Unidentata</taxon>
        <taxon>Episquamata</taxon>
        <taxon>Toxicofera</taxon>
        <taxon>Serpentes</taxon>
        <taxon>Colubroidea</taxon>
        <taxon>Elapidae</taxon>
        <taxon>Elapinae</taxon>
        <taxon>Ophiophagus</taxon>
    </lineage>
</organism>
<sequence length="195" mass="22721">MLGLSLKLNIVSGFTAMSDFETEDTEETITCLQITIYHPKQEEKLVFRDLSFCHQQQLRADDIVKFGRDSNICRFNFADSRVSRVQFGLQFFRHFNSSEFGFEIKNLSKKGKLTVDGVELAYLNKVNLPDNCMVYFGDYQMQLQKQEGQCEDYFNICFELARMPLLQEKNLFLKKPVCESSSSYAQFPTEMDENE</sequence>
<dbReference type="PANTHER" id="PTHR31266">
    <property type="entry name" value="TRAF-INTERACTING PROTEIN WITH FHA DOMAIN-CONTAINING PROTEIN A FAMILY MEMBER"/>
    <property type="match status" value="1"/>
</dbReference>
<name>V8NM54_OPHHA</name>
<reference evidence="8 9" key="1">
    <citation type="journal article" date="2013" name="Proc. Natl. Acad. Sci. U.S.A.">
        <title>The king cobra genome reveals dynamic gene evolution and adaptation in the snake venom system.</title>
        <authorList>
            <person name="Vonk F.J."/>
            <person name="Casewell N.R."/>
            <person name="Henkel C.V."/>
            <person name="Heimberg A.M."/>
            <person name="Jansen H.J."/>
            <person name="McCleary R.J."/>
            <person name="Kerkkamp H.M."/>
            <person name="Vos R.A."/>
            <person name="Guerreiro I."/>
            <person name="Calvete J.J."/>
            <person name="Wuster W."/>
            <person name="Woods A.E."/>
            <person name="Logan J.M."/>
            <person name="Harrison R.A."/>
            <person name="Castoe T.A."/>
            <person name="de Koning A.P."/>
            <person name="Pollock D.D."/>
            <person name="Yandell M."/>
            <person name="Calderon D."/>
            <person name="Renjifo C."/>
            <person name="Currier R.B."/>
            <person name="Salgado D."/>
            <person name="Pla D."/>
            <person name="Sanz L."/>
            <person name="Hyder A.S."/>
            <person name="Ribeiro J.M."/>
            <person name="Arntzen J.W."/>
            <person name="van den Thillart G.E."/>
            <person name="Boetzer M."/>
            <person name="Pirovano W."/>
            <person name="Dirks R.P."/>
            <person name="Spaink H.P."/>
            <person name="Duboule D."/>
            <person name="McGlinn E."/>
            <person name="Kini R.M."/>
            <person name="Richardson M.K."/>
        </authorList>
    </citation>
    <scope>NUCLEOTIDE SEQUENCE</scope>
    <source>
        <tissue evidence="8">Blood</tissue>
    </source>
</reference>
<protein>
    <recommendedName>
        <fullName evidence="6">TRAF-interacting protein with FHA domain-containing protein A</fullName>
    </recommendedName>
</protein>
<keyword evidence="9" id="KW-1185">Reference proteome</keyword>
<dbReference type="GO" id="GO:0043123">
    <property type="term" value="P:positive regulation of canonical NF-kappaB signal transduction"/>
    <property type="evidence" value="ECO:0007669"/>
    <property type="project" value="InterPro"/>
</dbReference>
<evidence type="ECO:0000313" key="8">
    <source>
        <dbReference type="EMBL" id="ETE63031.1"/>
    </source>
</evidence>
<dbReference type="Gene3D" id="2.60.200.20">
    <property type="match status" value="1"/>
</dbReference>
<feature type="non-terminal residue" evidence="8">
    <location>
        <position position="1"/>
    </location>
</feature>
<feature type="domain" description="FHA" evidence="7">
    <location>
        <begin position="64"/>
        <end position="137"/>
    </location>
</feature>
<keyword evidence="3" id="KW-0399">Innate immunity</keyword>
<evidence type="ECO:0000256" key="5">
    <source>
        <dbReference type="ARBA" id="ARBA00038199"/>
    </source>
</evidence>
<evidence type="ECO:0000256" key="6">
    <source>
        <dbReference type="ARBA" id="ARBA00040160"/>
    </source>
</evidence>
<evidence type="ECO:0000256" key="3">
    <source>
        <dbReference type="ARBA" id="ARBA00022588"/>
    </source>
</evidence>
<proteinExistence type="inferred from homology"/>
<gene>
    <name evidence="8" type="primary">Tifa</name>
    <name evidence="8" type="ORF">L345_11208</name>
</gene>
<dbReference type="GO" id="GO:0045087">
    <property type="term" value="P:innate immune response"/>
    <property type="evidence" value="ECO:0007669"/>
    <property type="project" value="UniProtKB-KW"/>
</dbReference>
<evidence type="ECO:0000313" key="9">
    <source>
        <dbReference type="Proteomes" id="UP000018936"/>
    </source>
</evidence>
<dbReference type="EMBL" id="AZIM01002943">
    <property type="protein sequence ID" value="ETE63031.1"/>
    <property type="molecule type" value="Genomic_DNA"/>
</dbReference>